<feature type="non-terminal residue" evidence="2">
    <location>
        <position position="1"/>
    </location>
</feature>
<dbReference type="EMBL" id="CAJNNW010035105">
    <property type="protein sequence ID" value="CAE8725645.1"/>
    <property type="molecule type" value="Genomic_DNA"/>
</dbReference>
<evidence type="ECO:0000256" key="1">
    <source>
        <dbReference type="SAM" id="Phobius"/>
    </source>
</evidence>
<dbReference type="Proteomes" id="UP000626109">
    <property type="component" value="Unassembled WGS sequence"/>
</dbReference>
<feature type="transmembrane region" description="Helical" evidence="1">
    <location>
        <begin position="173"/>
        <end position="192"/>
    </location>
</feature>
<keyword evidence="1" id="KW-0812">Transmembrane</keyword>
<keyword evidence="1" id="KW-0472">Membrane</keyword>
<feature type="transmembrane region" description="Helical" evidence="1">
    <location>
        <begin position="131"/>
        <end position="149"/>
    </location>
</feature>
<accession>A0A813LEI1</accession>
<sequence>VTMADSAAVPQAPLPAELLGEVNPLWKVMLDTVGTSPQKDVTGPMEVAGFTFPVIPEGVPTTIIPVAFPLWSNYTAGKAAPSPQNLLGEDAQVLAVFALAILVWALPLVLINRKLCCVCFQRWLSRRIAGYFIFGLIFNLTIIGLVLAHDPDISANDLFFMLVALLEFLSDKFLDVLTQVTIVGGIFLAWVFRRKVMALLGFDHQIIRADLKDVLTCFTMGRFQPIEVALWKAEGLPTGFSSRTIFARVVLGFNEAQHSRPHQGSTTAVVFKEHMHLNYDPEDNTQTLSIVIKQQEVVGEAVSQLAPATGAIAGALGGLLTPLGPAVGAGLGIVTGIGAANSLGIEVARLDLSSSQINRFRGASLTQGRANLRATATSAQSWSREVFMQVDLVPQGSLWFRITDLDPDQEV</sequence>
<evidence type="ECO:0000313" key="3">
    <source>
        <dbReference type="Proteomes" id="UP000626109"/>
    </source>
</evidence>
<dbReference type="AlphaFoldDB" id="A0A813LEI1"/>
<keyword evidence="1" id="KW-1133">Transmembrane helix</keyword>
<reference evidence="2" key="1">
    <citation type="submission" date="2021-02" db="EMBL/GenBank/DDBJ databases">
        <authorList>
            <person name="Dougan E. K."/>
            <person name="Rhodes N."/>
            <person name="Thang M."/>
            <person name="Chan C."/>
        </authorList>
    </citation>
    <scope>NUCLEOTIDE SEQUENCE</scope>
</reference>
<evidence type="ECO:0000313" key="2">
    <source>
        <dbReference type="EMBL" id="CAE8725645.1"/>
    </source>
</evidence>
<feature type="transmembrane region" description="Helical" evidence="1">
    <location>
        <begin position="91"/>
        <end position="111"/>
    </location>
</feature>
<protein>
    <submittedName>
        <fullName evidence="2">Uncharacterized protein</fullName>
    </submittedName>
</protein>
<comment type="caution">
    <text evidence="2">The sequence shown here is derived from an EMBL/GenBank/DDBJ whole genome shotgun (WGS) entry which is preliminary data.</text>
</comment>
<proteinExistence type="predicted"/>
<organism evidence="2 3">
    <name type="scientific">Polarella glacialis</name>
    <name type="common">Dinoflagellate</name>
    <dbReference type="NCBI Taxonomy" id="89957"/>
    <lineage>
        <taxon>Eukaryota</taxon>
        <taxon>Sar</taxon>
        <taxon>Alveolata</taxon>
        <taxon>Dinophyceae</taxon>
        <taxon>Suessiales</taxon>
        <taxon>Suessiaceae</taxon>
        <taxon>Polarella</taxon>
    </lineage>
</organism>
<name>A0A813LEI1_POLGL</name>
<gene>
    <name evidence="2" type="ORF">PGLA2088_LOCUS44215</name>
</gene>